<keyword evidence="5 6" id="KW-0472">Membrane</keyword>
<dbReference type="InterPro" id="IPR002549">
    <property type="entry name" value="AI-2E-like"/>
</dbReference>
<evidence type="ECO:0000256" key="2">
    <source>
        <dbReference type="ARBA" id="ARBA00009773"/>
    </source>
</evidence>
<keyword evidence="4 6" id="KW-1133">Transmembrane helix</keyword>
<comment type="subcellular location">
    <subcellularLocation>
        <location evidence="1">Membrane</location>
        <topology evidence="1">Multi-pass membrane protein</topology>
    </subcellularLocation>
</comment>
<proteinExistence type="inferred from homology"/>
<keyword evidence="8" id="KW-1185">Reference proteome</keyword>
<evidence type="ECO:0000313" key="7">
    <source>
        <dbReference type="EMBL" id="CBK25508.2"/>
    </source>
</evidence>
<dbReference type="AlphaFoldDB" id="D8MBR9"/>
<feature type="transmembrane region" description="Helical" evidence="6">
    <location>
        <begin position="144"/>
        <end position="164"/>
    </location>
</feature>
<feature type="transmembrane region" description="Helical" evidence="6">
    <location>
        <begin position="226"/>
        <end position="250"/>
    </location>
</feature>
<keyword evidence="3 6" id="KW-0812">Transmembrane</keyword>
<feature type="transmembrane region" description="Helical" evidence="6">
    <location>
        <begin position="199"/>
        <end position="220"/>
    </location>
</feature>
<comment type="similarity">
    <text evidence="2">Belongs to the autoinducer-2 exporter (AI-2E) (TC 2.A.86) family.</text>
</comment>
<evidence type="ECO:0000256" key="6">
    <source>
        <dbReference type="SAM" id="Phobius"/>
    </source>
</evidence>
<dbReference type="GeneID" id="24922083"/>
<dbReference type="Proteomes" id="UP000008312">
    <property type="component" value="Unassembled WGS sequence"/>
</dbReference>
<dbReference type="InParanoid" id="D8MBR9"/>
<accession>D8MBR9</accession>
<dbReference type="Pfam" id="PF01594">
    <property type="entry name" value="AI-2E_transport"/>
    <property type="match status" value="1"/>
</dbReference>
<evidence type="ECO:0000256" key="3">
    <source>
        <dbReference type="ARBA" id="ARBA00022692"/>
    </source>
</evidence>
<evidence type="ECO:0000256" key="1">
    <source>
        <dbReference type="ARBA" id="ARBA00004141"/>
    </source>
</evidence>
<evidence type="ECO:0000256" key="4">
    <source>
        <dbReference type="ARBA" id="ARBA00022989"/>
    </source>
</evidence>
<evidence type="ECO:0000313" key="8">
    <source>
        <dbReference type="Proteomes" id="UP000008312"/>
    </source>
</evidence>
<dbReference type="EMBL" id="FN668691">
    <property type="protein sequence ID" value="CBK25508.2"/>
    <property type="molecule type" value="Genomic_DNA"/>
</dbReference>
<organism evidence="7">
    <name type="scientific">Blastocystis hominis</name>
    <dbReference type="NCBI Taxonomy" id="12968"/>
    <lineage>
        <taxon>Eukaryota</taxon>
        <taxon>Sar</taxon>
        <taxon>Stramenopiles</taxon>
        <taxon>Bigyra</taxon>
        <taxon>Opalozoa</taxon>
        <taxon>Opalinata</taxon>
        <taxon>Blastocystidae</taxon>
        <taxon>Blastocystis</taxon>
    </lineage>
</organism>
<dbReference type="RefSeq" id="XP_012899556.1">
    <property type="nucleotide sequence ID" value="XM_013044102.1"/>
</dbReference>
<sequence length="252" mass="29167">MALFLFQISKPIVLRLHRPIIPYFTFEEEPLPEEEHLLLNPNERRPGGKKRFILHWGTPYRPICSLITLILLFGGLFLLIYPVTVSISDFISHDYSIYVDNALDLVDTAEVWFNNTLGLDIEDLIDEMSKHISLSKILDSLTKIVWKSIVYCGFTIIIYMFLLFGSSMRKFDESSIRYKIENQVLHSCEFSNTKITRYLLIKTVLSFIAGGLVFLLYGPILHLPMSLIFALIFFVLNYIPHIVPVPISYLSR</sequence>
<reference evidence="7" key="1">
    <citation type="submission" date="2010-02" db="EMBL/GenBank/DDBJ databases">
        <title>Sequencing and annotation of the Blastocystis hominis genome.</title>
        <authorList>
            <person name="Wincker P."/>
        </authorList>
    </citation>
    <scope>NUCLEOTIDE SEQUENCE</scope>
    <source>
        <strain evidence="7">Singapore isolate B</strain>
    </source>
</reference>
<dbReference type="GO" id="GO:0016020">
    <property type="term" value="C:membrane"/>
    <property type="evidence" value="ECO:0007669"/>
    <property type="project" value="UniProtKB-SubCell"/>
</dbReference>
<name>D8MBR9_BLAHO</name>
<gene>
    <name evidence="7" type="ORF">GSBLH_T00005102001</name>
</gene>
<protein>
    <submittedName>
        <fullName evidence="7">Uncharacterized protein</fullName>
    </submittedName>
</protein>
<evidence type="ECO:0000256" key="5">
    <source>
        <dbReference type="ARBA" id="ARBA00023136"/>
    </source>
</evidence>
<feature type="transmembrane region" description="Helical" evidence="6">
    <location>
        <begin position="60"/>
        <end position="81"/>
    </location>
</feature>